<dbReference type="HOGENOM" id="CLU_727301_0_0_10"/>
<dbReference type="OrthoDB" id="9127154at2"/>
<dbReference type="EMBL" id="CP002345">
    <property type="protein sequence ID" value="ADQ78816.1"/>
    <property type="molecule type" value="Genomic_DNA"/>
</dbReference>
<dbReference type="eggNOG" id="ENOG5032SMA">
    <property type="taxonomic scope" value="Bacteria"/>
</dbReference>
<gene>
    <name evidence="1" type="ordered locus">Palpr_0660</name>
</gene>
<evidence type="ECO:0000313" key="1">
    <source>
        <dbReference type="EMBL" id="ADQ78816.1"/>
    </source>
</evidence>
<proteinExistence type="predicted"/>
<sequence>MKENILKLKVKKQFINCLLLCAVSYVYSQDLKVVNINGKGCTGEFPFIISNSNPLASDKINTYLNVDLLEIVPGSFKKCPFERVMSNSGSFSAHTDFEEYSININSKTILSISINGETTGAYPENANWDYNFNAITGDIIYPDELFTEAGYSKIKKQLISKRKAKVTKFLKELNAQFISKKFEVDEERANDQKSIYEDCLQYIGDDDFRYGQFTIHKDFIVFSRECCSNHAMSALDDLGEFSDTLKIDEVSNLLSRYGKALLFEDTKGCQNIKPPIYNTKILKGFINDKIPIRCIFYRPYDDGSIMLRYWYDKNKSLIEWRGTFKNKSKLNLVENDYYDEKLGKWILRALINADVAADSIKGTWTNQKDGKKLTISLNRY</sequence>
<name>E4T272_PALPW</name>
<dbReference type="Proteomes" id="UP000008718">
    <property type="component" value="Chromosome"/>
</dbReference>
<organism evidence="1 2">
    <name type="scientific">Paludibacter propionicigenes (strain DSM 17365 / JCM 13257 / WB4)</name>
    <dbReference type="NCBI Taxonomy" id="694427"/>
    <lineage>
        <taxon>Bacteria</taxon>
        <taxon>Pseudomonadati</taxon>
        <taxon>Bacteroidota</taxon>
        <taxon>Bacteroidia</taxon>
        <taxon>Bacteroidales</taxon>
        <taxon>Paludibacteraceae</taxon>
        <taxon>Paludibacter</taxon>
    </lineage>
</organism>
<evidence type="ECO:0000313" key="2">
    <source>
        <dbReference type="Proteomes" id="UP000008718"/>
    </source>
</evidence>
<dbReference type="RefSeq" id="WP_013444185.1">
    <property type="nucleotide sequence ID" value="NC_014734.1"/>
</dbReference>
<dbReference type="STRING" id="694427.Palpr_0660"/>
<dbReference type="KEGG" id="ppn:Palpr_0660"/>
<accession>E4T272</accession>
<dbReference type="AlphaFoldDB" id="E4T272"/>
<keyword evidence="2" id="KW-1185">Reference proteome</keyword>
<reference key="1">
    <citation type="submission" date="2010-11" db="EMBL/GenBank/DDBJ databases">
        <title>The complete genome of Paludibacter propionicigenes DSM 17365.</title>
        <authorList>
            <consortium name="US DOE Joint Genome Institute (JGI-PGF)"/>
            <person name="Lucas S."/>
            <person name="Copeland A."/>
            <person name="Lapidus A."/>
            <person name="Bruce D."/>
            <person name="Goodwin L."/>
            <person name="Pitluck S."/>
            <person name="Kyrpides N."/>
            <person name="Mavromatis K."/>
            <person name="Ivanova N."/>
            <person name="Munk A.C."/>
            <person name="Brettin T."/>
            <person name="Detter J.C."/>
            <person name="Han C."/>
            <person name="Tapia R."/>
            <person name="Land M."/>
            <person name="Hauser L."/>
            <person name="Markowitz V."/>
            <person name="Cheng J.-F."/>
            <person name="Hugenholtz P."/>
            <person name="Woyke T."/>
            <person name="Wu D."/>
            <person name="Gronow S."/>
            <person name="Wellnitz S."/>
            <person name="Brambilla E."/>
            <person name="Klenk H.-P."/>
            <person name="Eisen J.A."/>
        </authorList>
    </citation>
    <scope>NUCLEOTIDE SEQUENCE</scope>
    <source>
        <strain>WB4</strain>
    </source>
</reference>
<reference evidence="1 2" key="2">
    <citation type="journal article" date="2011" name="Stand. Genomic Sci.">
        <title>Complete genome sequence of Paludibacter propionicigenes type strain (WB4).</title>
        <authorList>
            <person name="Gronow S."/>
            <person name="Munk C."/>
            <person name="Lapidus A."/>
            <person name="Nolan M."/>
            <person name="Lucas S."/>
            <person name="Hammon N."/>
            <person name="Deshpande S."/>
            <person name="Cheng J.F."/>
            <person name="Tapia R."/>
            <person name="Han C."/>
            <person name="Goodwin L."/>
            <person name="Pitluck S."/>
            <person name="Liolios K."/>
            <person name="Ivanova N."/>
            <person name="Mavromatis K."/>
            <person name="Mikhailova N."/>
            <person name="Pati A."/>
            <person name="Chen A."/>
            <person name="Palaniappan K."/>
            <person name="Land M."/>
            <person name="Hauser L."/>
            <person name="Chang Y.J."/>
            <person name="Jeffries C.D."/>
            <person name="Brambilla E."/>
            <person name="Rohde M."/>
            <person name="Goker M."/>
            <person name="Detter J.C."/>
            <person name="Woyke T."/>
            <person name="Bristow J."/>
            <person name="Eisen J.A."/>
            <person name="Markowitz V."/>
            <person name="Hugenholtz P."/>
            <person name="Kyrpides N.C."/>
            <person name="Klenk H.P."/>
        </authorList>
    </citation>
    <scope>NUCLEOTIDE SEQUENCE [LARGE SCALE GENOMIC DNA]</scope>
    <source>
        <strain evidence="2">DSM 17365 / JCM 13257 / WB4</strain>
    </source>
</reference>
<protein>
    <submittedName>
        <fullName evidence="1">Uncharacterized protein</fullName>
    </submittedName>
</protein>